<feature type="region of interest" description="Disordered" evidence="1">
    <location>
        <begin position="188"/>
        <end position="227"/>
    </location>
</feature>
<feature type="compositionally biased region" description="Basic and acidic residues" evidence="1">
    <location>
        <begin position="462"/>
        <end position="475"/>
    </location>
</feature>
<feature type="compositionally biased region" description="Acidic residues" evidence="1">
    <location>
        <begin position="642"/>
        <end position="651"/>
    </location>
</feature>
<feature type="region of interest" description="Disordered" evidence="1">
    <location>
        <begin position="452"/>
        <end position="575"/>
    </location>
</feature>
<feature type="compositionally biased region" description="Basic residues" evidence="1">
    <location>
        <begin position="545"/>
        <end position="554"/>
    </location>
</feature>
<dbReference type="AlphaFoldDB" id="A0A6H5G4R4"/>
<feature type="compositionally biased region" description="Basic and acidic residues" evidence="1">
    <location>
        <begin position="100"/>
        <end position="113"/>
    </location>
</feature>
<feature type="region of interest" description="Disordered" evidence="1">
    <location>
        <begin position="612"/>
        <end position="652"/>
    </location>
</feature>
<feature type="compositionally biased region" description="Low complexity" evidence="1">
    <location>
        <begin position="505"/>
        <end position="515"/>
    </location>
</feature>
<feature type="region of interest" description="Disordered" evidence="1">
    <location>
        <begin position="249"/>
        <end position="269"/>
    </location>
</feature>
<evidence type="ECO:0000256" key="1">
    <source>
        <dbReference type="SAM" id="MobiDB-lite"/>
    </source>
</evidence>
<dbReference type="GO" id="GO:0005677">
    <property type="term" value="C:chromatin silencing complex"/>
    <property type="evidence" value="ECO:0007669"/>
    <property type="project" value="TreeGrafter"/>
</dbReference>
<feature type="compositionally biased region" description="Low complexity" evidence="1">
    <location>
        <begin position="627"/>
        <end position="641"/>
    </location>
</feature>
<feature type="compositionally biased region" description="Polar residues" evidence="1">
    <location>
        <begin position="752"/>
        <end position="762"/>
    </location>
</feature>
<feature type="compositionally biased region" description="Basic and acidic residues" evidence="1">
    <location>
        <begin position="330"/>
        <end position="347"/>
    </location>
</feature>
<reference evidence="2 3" key="1">
    <citation type="submission" date="2020-02" db="EMBL/GenBank/DDBJ databases">
        <authorList>
            <person name="Ferguson B K."/>
        </authorList>
    </citation>
    <scope>NUCLEOTIDE SEQUENCE [LARGE SCALE GENOMIC DNA]</scope>
</reference>
<dbReference type="GO" id="GO:0045892">
    <property type="term" value="P:negative regulation of DNA-templated transcription"/>
    <property type="evidence" value="ECO:0007669"/>
    <property type="project" value="TreeGrafter"/>
</dbReference>
<dbReference type="Proteomes" id="UP000479000">
    <property type="component" value="Unassembled WGS sequence"/>
</dbReference>
<name>A0A6H5G4R4_9HEMI</name>
<accession>A0A6H5G4R4</accession>
<feature type="region of interest" description="Disordered" evidence="1">
    <location>
        <begin position="128"/>
        <end position="153"/>
    </location>
</feature>
<dbReference type="GO" id="GO:0003682">
    <property type="term" value="F:chromatin binding"/>
    <property type="evidence" value="ECO:0007669"/>
    <property type="project" value="TreeGrafter"/>
</dbReference>
<evidence type="ECO:0000313" key="3">
    <source>
        <dbReference type="Proteomes" id="UP000479000"/>
    </source>
</evidence>
<dbReference type="PANTHER" id="PTHR46576:SF1">
    <property type="entry name" value="BROMO ADJACENT HOMOLOGY DOMAIN-CONTAINING 1 PROTEIN"/>
    <property type="match status" value="1"/>
</dbReference>
<dbReference type="GO" id="GO:0000976">
    <property type="term" value="F:transcription cis-regulatory region binding"/>
    <property type="evidence" value="ECO:0007669"/>
    <property type="project" value="TreeGrafter"/>
</dbReference>
<dbReference type="EMBL" id="CADCXU010005921">
    <property type="protein sequence ID" value="CAA9997730.1"/>
    <property type="molecule type" value="Genomic_DNA"/>
</dbReference>
<sequence length="855" mass="94180">MPKNLVPAKKRPAPQSRPARSGPAVVIKKAKAKPKNAAASIGAKSKIKKVLGSAARKLKEKRPAEKKEKKEKLKKIVEKKPPAKKIVSEKSKKKGPALTKKPEKVAAKKEKDDVKEPVEVVISVKKPKAKPVVKNEPKPGGVASGKINKKNVSKAGQMKKEILKKLSGKMDEKLETVVNTILEVAVVKKVHSPKPKAADDKKKSKEPVKKKSKEAKMEQKKTEIKEEKVDVADDSDVVREAVREISCKAEDKKVEDKPPVKFKAKGANDDDARKMEIKKEIIDEFLEEEEKQSKAKLEKKKITFLKKPKAKVVKEAWKKEEEPSGSVTDLKMDSHPDDEEAKKKDNPPKSGSASYSGQLVKKKSKAKPTKKKAAKVKSDDEDEKSEDKSGGDLDDLDEETKAKRMKLYGFWAGPKRHRVASLNALAKVHCLYENESRGAMMEMLDKSVAKIKVDKKKAGQRNKSENDSDDRKDSDDSVPEAPPKRSLRTAPGNRSVGLHYDVETSSSSPSSSSSSEAETEDENSGKKEKPESPSKPPPKTENPKGKGKLKLRKVGKTEEVVEEIEKDESTKKVRKRRRRCELMMDLKDMVVRKRMASLNASAMLAATYSVEKKTTVKSDDDKRKRSSNFNSTTTDTQSSTDVEPESSDDEVILSGSSKKVAVIVNQDTDVTITGLYLNSTTRSTRHCSITGMQYRISSTSHTQTEGAAVTTETVIHTTDHVSVSHSSSSSSVEAVGSPGGSCKSYTPLGALSSMQPPGNSSPLMRRHPCSSSAFSAPPPYHHHHHQDMHVTGQSEFIVCSQTTDNLLVFRRSGTQWNHLSGTTPVGYQPVIIHLEGYLQADKPESPAQSRRRPAA</sequence>
<feature type="compositionally biased region" description="Basic residues" evidence="1">
    <location>
        <begin position="360"/>
        <end position="375"/>
    </location>
</feature>
<feature type="region of interest" description="Disordered" evidence="1">
    <location>
        <begin position="1"/>
        <end position="31"/>
    </location>
</feature>
<proteinExistence type="predicted"/>
<feature type="compositionally biased region" description="Basic and acidic residues" evidence="1">
    <location>
        <begin position="61"/>
        <end position="90"/>
    </location>
</feature>
<keyword evidence="3" id="KW-1185">Reference proteome</keyword>
<feature type="region of interest" description="Disordered" evidence="1">
    <location>
        <begin position="749"/>
        <end position="787"/>
    </location>
</feature>
<organism evidence="2 3">
    <name type="scientific">Nesidiocoris tenuis</name>
    <dbReference type="NCBI Taxonomy" id="355587"/>
    <lineage>
        <taxon>Eukaryota</taxon>
        <taxon>Metazoa</taxon>
        <taxon>Ecdysozoa</taxon>
        <taxon>Arthropoda</taxon>
        <taxon>Hexapoda</taxon>
        <taxon>Insecta</taxon>
        <taxon>Pterygota</taxon>
        <taxon>Neoptera</taxon>
        <taxon>Paraneoptera</taxon>
        <taxon>Hemiptera</taxon>
        <taxon>Heteroptera</taxon>
        <taxon>Panheteroptera</taxon>
        <taxon>Cimicomorpha</taxon>
        <taxon>Miridae</taxon>
        <taxon>Dicyphina</taxon>
        <taxon>Nesidiocoris</taxon>
    </lineage>
</organism>
<feature type="region of interest" description="Disordered" evidence="1">
    <location>
        <begin position="308"/>
        <end position="399"/>
    </location>
</feature>
<protein>
    <submittedName>
        <fullName evidence="2">Uncharacterized protein</fullName>
    </submittedName>
</protein>
<dbReference type="OrthoDB" id="1922186at2759"/>
<feature type="non-terminal residue" evidence="2">
    <location>
        <position position="855"/>
    </location>
</feature>
<dbReference type="PANTHER" id="PTHR46576">
    <property type="entry name" value="BROMO ADJACENT HOMOLOGY DOMAIN-CONTAINING 1 PROTEIN"/>
    <property type="match status" value="1"/>
</dbReference>
<feature type="compositionally biased region" description="Basic and acidic residues" evidence="1">
    <location>
        <begin position="312"/>
        <end position="322"/>
    </location>
</feature>
<feature type="compositionally biased region" description="Basic and acidic residues" evidence="1">
    <location>
        <begin position="249"/>
        <end position="259"/>
    </location>
</feature>
<evidence type="ECO:0000313" key="2">
    <source>
        <dbReference type="EMBL" id="CAA9997730.1"/>
    </source>
</evidence>
<feature type="region of interest" description="Disordered" evidence="1">
    <location>
        <begin position="54"/>
        <end position="113"/>
    </location>
</feature>
<gene>
    <name evidence="2" type="ORF">NTEN_LOCUS4024</name>
</gene>
<dbReference type="GO" id="GO:0031507">
    <property type="term" value="P:heterochromatin formation"/>
    <property type="evidence" value="ECO:0007669"/>
    <property type="project" value="TreeGrafter"/>
</dbReference>
<feature type="compositionally biased region" description="Basic and acidic residues" evidence="1">
    <location>
        <begin position="196"/>
        <end position="227"/>
    </location>
</feature>
<feature type="compositionally biased region" description="Basic and acidic residues" evidence="1">
    <location>
        <begin position="612"/>
        <end position="623"/>
    </location>
</feature>
<feature type="compositionally biased region" description="Basic and acidic residues" evidence="1">
    <location>
        <begin position="523"/>
        <end position="532"/>
    </location>
</feature>
<dbReference type="InterPro" id="IPR053032">
    <property type="entry name" value="BAH_domain-containing"/>
</dbReference>